<dbReference type="FunFam" id="2.60.120.10:FF:000057">
    <property type="entry name" value="Cyclic nucleotide-binding domain protein"/>
    <property type="match status" value="1"/>
</dbReference>
<comment type="caution">
    <text evidence="11">The sequence shown here is derived from an EMBL/GenBank/DDBJ whole genome shotgun (WGS) entry which is preliminary data.</text>
</comment>
<name>A0A0F5Y7J9_9CYAN</name>
<keyword evidence="4 9" id="KW-1133">Transmembrane helix</keyword>
<dbReference type="InterPro" id="IPR005821">
    <property type="entry name" value="Ion_trans_dom"/>
</dbReference>
<accession>A0A0F5Y7J9</accession>
<dbReference type="AlphaFoldDB" id="A0A0F5Y7J9"/>
<dbReference type="PROSITE" id="PS50042">
    <property type="entry name" value="CNMP_BINDING_3"/>
    <property type="match status" value="1"/>
</dbReference>
<keyword evidence="7" id="KW-1071">Ligand-gated ion channel</keyword>
<keyword evidence="8" id="KW-0407">Ion channel</keyword>
<evidence type="ECO:0000313" key="12">
    <source>
        <dbReference type="Proteomes" id="UP000033607"/>
    </source>
</evidence>
<evidence type="ECO:0000256" key="1">
    <source>
        <dbReference type="ARBA" id="ARBA00004141"/>
    </source>
</evidence>
<dbReference type="PANTHER" id="PTHR45638:SF11">
    <property type="entry name" value="CYCLIC NUCLEOTIDE-GATED CATION CHANNEL SUBUNIT A"/>
    <property type="match status" value="1"/>
</dbReference>
<dbReference type="RefSeq" id="WP_046281922.1">
    <property type="nucleotide sequence ID" value="NZ_LATL02000036.1"/>
</dbReference>
<evidence type="ECO:0000256" key="8">
    <source>
        <dbReference type="ARBA" id="ARBA00023303"/>
    </source>
</evidence>
<feature type="domain" description="Cyclic nucleotide-binding" evidence="10">
    <location>
        <begin position="327"/>
        <end position="427"/>
    </location>
</feature>
<dbReference type="PRINTS" id="PR01463">
    <property type="entry name" value="EAGCHANLFMLY"/>
</dbReference>
<evidence type="ECO:0000259" key="10">
    <source>
        <dbReference type="PROSITE" id="PS50042"/>
    </source>
</evidence>
<keyword evidence="6 9" id="KW-0472">Membrane</keyword>
<dbReference type="PATRIC" id="fig|1637645.4.peg.637"/>
<evidence type="ECO:0000256" key="3">
    <source>
        <dbReference type="ARBA" id="ARBA00022692"/>
    </source>
</evidence>
<dbReference type="SMART" id="SM00100">
    <property type="entry name" value="cNMP"/>
    <property type="match status" value="1"/>
</dbReference>
<organism evidence="11 12">
    <name type="scientific">Limnoraphis robusta CS-951</name>
    <dbReference type="NCBI Taxonomy" id="1637645"/>
    <lineage>
        <taxon>Bacteria</taxon>
        <taxon>Bacillati</taxon>
        <taxon>Cyanobacteriota</taxon>
        <taxon>Cyanophyceae</taxon>
        <taxon>Oscillatoriophycideae</taxon>
        <taxon>Oscillatoriales</taxon>
        <taxon>Sirenicapillariaceae</taxon>
        <taxon>Limnoraphis</taxon>
    </lineage>
</organism>
<dbReference type="Gene3D" id="1.10.287.70">
    <property type="match status" value="1"/>
</dbReference>
<dbReference type="Proteomes" id="UP000033607">
    <property type="component" value="Unassembled WGS sequence"/>
</dbReference>
<dbReference type="Gene3D" id="2.60.120.10">
    <property type="entry name" value="Jelly Rolls"/>
    <property type="match status" value="1"/>
</dbReference>
<reference evidence="11 12" key="1">
    <citation type="submission" date="2015-06" db="EMBL/GenBank/DDBJ databases">
        <title>Draft genome assembly of filamentous brackish cyanobacterium Limnoraphis robusta strain CS-951.</title>
        <authorList>
            <person name="Willis A."/>
            <person name="Parks M."/>
            <person name="Burford M.A."/>
        </authorList>
    </citation>
    <scope>NUCLEOTIDE SEQUENCE [LARGE SCALE GENOMIC DNA]</scope>
    <source>
        <strain evidence="11 12">CS-951</strain>
    </source>
</reference>
<keyword evidence="3 9" id="KW-0812">Transmembrane</keyword>
<dbReference type="CDD" id="cd00038">
    <property type="entry name" value="CAP_ED"/>
    <property type="match status" value="1"/>
</dbReference>
<dbReference type="EMBL" id="LATL02000036">
    <property type="protein sequence ID" value="KKD34926.1"/>
    <property type="molecule type" value="Genomic_DNA"/>
</dbReference>
<dbReference type="InterPro" id="IPR000595">
    <property type="entry name" value="cNMP-bd_dom"/>
</dbReference>
<dbReference type="PANTHER" id="PTHR45638">
    <property type="entry name" value="CYCLIC NUCLEOTIDE-GATED CATION CHANNEL SUBUNIT A"/>
    <property type="match status" value="1"/>
</dbReference>
<keyword evidence="2" id="KW-0813">Transport</keyword>
<dbReference type="InterPro" id="IPR003938">
    <property type="entry name" value="K_chnl_volt-dep_EAG/ELK/ERG"/>
</dbReference>
<evidence type="ECO:0000256" key="5">
    <source>
        <dbReference type="ARBA" id="ARBA00023065"/>
    </source>
</evidence>
<keyword evidence="5" id="KW-0406">Ion transport</keyword>
<gene>
    <name evidence="11" type="ORF">WN50_28115</name>
</gene>
<proteinExistence type="predicted"/>
<dbReference type="InterPro" id="IPR018488">
    <property type="entry name" value="cNMP-bd_CS"/>
</dbReference>
<dbReference type="Gene3D" id="1.10.287.630">
    <property type="entry name" value="Helix hairpin bin"/>
    <property type="match status" value="1"/>
</dbReference>
<evidence type="ECO:0000256" key="9">
    <source>
        <dbReference type="SAM" id="Phobius"/>
    </source>
</evidence>
<dbReference type="PROSITE" id="PS00889">
    <property type="entry name" value="CNMP_BINDING_2"/>
    <property type="match status" value="1"/>
</dbReference>
<feature type="transmembrane region" description="Helical" evidence="9">
    <location>
        <begin position="222"/>
        <end position="250"/>
    </location>
</feature>
<dbReference type="InterPro" id="IPR050866">
    <property type="entry name" value="CNG_cation_channel"/>
</dbReference>
<dbReference type="FunFam" id="1.10.287.630:FF:000001">
    <property type="entry name" value="Cyclic nucleotide-gated channel alpha 3"/>
    <property type="match status" value="1"/>
</dbReference>
<sequence>MQTIHPESKIIIVWESIIVLVSLYNYLSIPFTIAFQTDADGIWLILDLLSDTVLIADIFLRFKIGYIDQGEFITDRQKIRKNYRSTDLKINLIASLPIDFIVRIFISPVPGYVIGIIRFPRLLRGFQCLGIFRRWENNVNVNPVVIRMINLVVTIFLIDHWVACLWFFIGEVAQISGESWLTNASLESARTSTQYLNSLYWSITTLTTVGYGDITPTNDLEIVFTLVIMFLGVSMYAFIIGNVASLIANLDANQGRFREKLDQIQAYMRERRIPAILQQQVRDYYQYMWEYSHDASMELDFLDELPHSIKTRIYLHLHQELLEKVPLFQDADKGFIEDLVIKLKPRILPPNDYIIREEQLGHEMYFIKRGEVIAFSEKTGRVYRTMTTGMFFGEIALLYSSRRTASVKTQTYCELFVLYKEDFDQVLENYPRFWEKIKEIAEQRFQTK</sequence>
<evidence type="ECO:0000256" key="2">
    <source>
        <dbReference type="ARBA" id="ARBA00022448"/>
    </source>
</evidence>
<evidence type="ECO:0000313" key="11">
    <source>
        <dbReference type="EMBL" id="KKD34926.1"/>
    </source>
</evidence>
<evidence type="ECO:0000256" key="7">
    <source>
        <dbReference type="ARBA" id="ARBA00023286"/>
    </source>
</evidence>
<dbReference type="SUPFAM" id="SSF81324">
    <property type="entry name" value="Voltage-gated potassium channels"/>
    <property type="match status" value="1"/>
</dbReference>
<evidence type="ECO:0000256" key="6">
    <source>
        <dbReference type="ARBA" id="ARBA00023136"/>
    </source>
</evidence>
<dbReference type="GO" id="GO:0016020">
    <property type="term" value="C:membrane"/>
    <property type="evidence" value="ECO:0007669"/>
    <property type="project" value="UniProtKB-SubCell"/>
</dbReference>
<protein>
    <submittedName>
        <fullName evidence="11">Cyclic nucleotide-binding protein</fullName>
    </submittedName>
</protein>
<dbReference type="OrthoDB" id="9813518at2"/>
<feature type="transmembrane region" description="Helical" evidence="9">
    <location>
        <begin position="12"/>
        <end position="35"/>
    </location>
</feature>
<dbReference type="Pfam" id="PF00027">
    <property type="entry name" value="cNMP_binding"/>
    <property type="match status" value="1"/>
</dbReference>
<dbReference type="InterPro" id="IPR018490">
    <property type="entry name" value="cNMP-bd_dom_sf"/>
</dbReference>
<evidence type="ECO:0000256" key="4">
    <source>
        <dbReference type="ARBA" id="ARBA00022989"/>
    </source>
</evidence>
<dbReference type="GO" id="GO:0005221">
    <property type="term" value="F:intracellularly cyclic nucleotide-activated monoatomic cation channel activity"/>
    <property type="evidence" value="ECO:0007669"/>
    <property type="project" value="InterPro"/>
</dbReference>
<dbReference type="Pfam" id="PF00520">
    <property type="entry name" value="Ion_trans"/>
    <property type="match status" value="1"/>
</dbReference>
<dbReference type="GO" id="GO:0044877">
    <property type="term" value="F:protein-containing complex binding"/>
    <property type="evidence" value="ECO:0007669"/>
    <property type="project" value="TreeGrafter"/>
</dbReference>
<dbReference type="GO" id="GO:0005249">
    <property type="term" value="F:voltage-gated potassium channel activity"/>
    <property type="evidence" value="ECO:0007669"/>
    <property type="project" value="InterPro"/>
</dbReference>
<dbReference type="SUPFAM" id="SSF51206">
    <property type="entry name" value="cAMP-binding domain-like"/>
    <property type="match status" value="1"/>
</dbReference>
<dbReference type="InterPro" id="IPR014710">
    <property type="entry name" value="RmlC-like_jellyroll"/>
</dbReference>
<dbReference type="FunFam" id="1.10.287.70:FF:000123">
    <property type="entry name" value="Potassium channel KAT3"/>
    <property type="match status" value="1"/>
</dbReference>
<comment type="subcellular location">
    <subcellularLocation>
        <location evidence="1">Membrane</location>
        <topology evidence="1">Multi-pass membrane protein</topology>
    </subcellularLocation>
</comment>
<feature type="transmembrane region" description="Helical" evidence="9">
    <location>
        <begin position="144"/>
        <end position="169"/>
    </location>
</feature>